<dbReference type="SUPFAM" id="SSF52467">
    <property type="entry name" value="DHS-like NAD/FAD-binding domain"/>
    <property type="match status" value="1"/>
</dbReference>
<dbReference type="Pfam" id="PF00205">
    <property type="entry name" value="TPP_enzyme_M"/>
    <property type="match status" value="1"/>
</dbReference>
<accession>A0A918XNG6</accession>
<keyword evidence="2 3" id="KW-0786">Thiamine pyrophosphate</keyword>
<dbReference type="Pfam" id="PF02776">
    <property type="entry name" value="TPP_enzyme_N"/>
    <property type="match status" value="1"/>
</dbReference>
<dbReference type="InterPro" id="IPR029061">
    <property type="entry name" value="THDP-binding"/>
</dbReference>
<dbReference type="InterPro" id="IPR011766">
    <property type="entry name" value="TPP_enzyme_TPP-bd"/>
</dbReference>
<comment type="similarity">
    <text evidence="1 3">Belongs to the TPP enzyme family.</text>
</comment>
<dbReference type="Gene3D" id="3.40.50.970">
    <property type="match status" value="2"/>
</dbReference>
<dbReference type="InterPro" id="IPR012000">
    <property type="entry name" value="Thiamin_PyroP_enz_cen_dom"/>
</dbReference>
<dbReference type="GO" id="GO:0009097">
    <property type="term" value="P:isoleucine biosynthetic process"/>
    <property type="evidence" value="ECO:0007669"/>
    <property type="project" value="TreeGrafter"/>
</dbReference>
<dbReference type="RefSeq" id="WP_189987523.1">
    <property type="nucleotide sequence ID" value="NZ_BMZS01000002.1"/>
</dbReference>
<evidence type="ECO:0000256" key="2">
    <source>
        <dbReference type="ARBA" id="ARBA00023052"/>
    </source>
</evidence>
<evidence type="ECO:0000259" key="5">
    <source>
        <dbReference type="Pfam" id="PF02775"/>
    </source>
</evidence>
<evidence type="ECO:0000313" key="7">
    <source>
        <dbReference type="EMBL" id="GHD42101.1"/>
    </source>
</evidence>
<dbReference type="PANTHER" id="PTHR18968:SF120">
    <property type="entry name" value="ACETOLACTATE SYNTHASE LARGE SUBUNIT"/>
    <property type="match status" value="1"/>
</dbReference>
<evidence type="ECO:0000313" key="8">
    <source>
        <dbReference type="Proteomes" id="UP000630353"/>
    </source>
</evidence>
<evidence type="ECO:0000259" key="6">
    <source>
        <dbReference type="Pfam" id="PF02776"/>
    </source>
</evidence>
<keyword evidence="8" id="KW-1185">Reference proteome</keyword>
<dbReference type="CDD" id="cd07035">
    <property type="entry name" value="TPP_PYR_POX_like"/>
    <property type="match status" value="1"/>
</dbReference>
<name>A0A918XNG6_9PROT</name>
<reference evidence="7" key="1">
    <citation type="journal article" date="2014" name="Int. J. Syst. Evol. Microbiol.">
        <title>Complete genome sequence of Corynebacterium casei LMG S-19264T (=DSM 44701T), isolated from a smear-ripened cheese.</title>
        <authorList>
            <consortium name="US DOE Joint Genome Institute (JGI-PGF)"/>
            <person name="Walter F."/>
            <person name="Albersmeier A."/>
            <person name="Kalinowski J."/>
            <person name="Ruckert C."/>
        </authorList>
    </citation>
    <scope>NUCLEOTIDE SEQUENCE</scope>
    <source>
        <strain evidence="7">KCTC 42651</strain>
    </source>
</reference>
<dbReference type="GO" id="GO:0030976">
    <property type="term" value="F:thiamine pyrophosphate binding"/>
    <property type="evidence" value="ECO:0007669"/>
    <property type="project" value="InterPro"/>
</dbReference>
<proteinExistence type="inferred from homology"/>
<dbReference type="AlphaFoldDB" id="A0A918XNG6"/>
<dbReference type="GO" id="GO:0009099">
    <property type="term" value="P:L-valine biosynthetic process"/>
    <property type="evidence" value="ECO:0007669"/>
    <property type="project" value="TreeGrafter"/>
</dbReference>
<gene>
    <name evidence="7" type="ORF">GCM10017083_06700</name>
</gene>
<dbReference type="PANTHER" id="PTHR18968">
    <property type="entry name" value="THIAMINE PYROPHOSPHATE ENZYMES"/>
    <property type="match status" value="1"/>
</dbReference>
<dbReference type="Proteomes" id="UP000630353">
    <property type="component" value="Unassembled WGS sequence"/>
</dbReference>
<dbReference type="Pfam" id="PF02775">
    <property type="entry name" value="TPP_enzyme_C"/>
    <property type="match status" value="1"/>
</dbReference>
<evidence type="ECO:0000256" key="1">
    <source>
        <dbReference type="ARBA" id="ARBA00007812"/>
    </source>
</evidence>
<dbReference type="GO" id="GO:0005948">
    <property type="term" value="C:acetolactate synthase complex"/>
    <property type="evidence" value="ECO:0007669"/>
    <property type="project" value="TreeGrafter"/>
</dbReference>
<feature type="domain" description="Thiamine pyrophosphate enzyme TPP-binding" evidence="5">
    <location>
        <begin position="381"/>
        <end position="528"/>
    </location>
</feature>
<evidence type="ECO:0000256" key="3">
    <source>
        <dbReference type="RuleBase" id="RU362132"/>
    </source>
</evidence>
<organism evidence="7 8">
    <name type="scientific">Thalassobaculum fulvum</name>
    <dbReference type="NCBI Taxonomy" id="1633335"/>
    <lineage>
        <taxon>Bacteria</taxon>
        <taxon>Pseudomonadati</taxon>
        <taxon>Pseudomonadota</taxon>
        <taxon>Alphaproteobacteria</taxon>
        <taxon>Rhodospirillales</taxon>
        <taxon>Thalassobaculaceae</taxon>
        <taxon>Thalassobaculum</taxon>
    </lineage>
</organism>
<comment type="caution">
    <text evidence="7">The sequence shown here is derived from an EMBL/GenBank/DDBJ whole genome shotgun (WGS) entry which is preliminary data.</text>
</comment>
<dbReference type="GO" id="GO:0000287">
    <property type="term" value="F:magnesium ion binding"/>
    <property type="evidence" value="ECO:0007669"/>
    <property type="project" value="InterPro"/>
</dbReference>
<protein>
    <submittedName>
        <fullName evidence="7">Thiamine pyrophosphate protein</fullName>
    </submittedName>
</protein>
<dbReference type="SUPFAM" id="SSF52518">
    <property type="entry name" value="Thiamin diphosphate-binding fold (THDP-binding)"/>
    <property type="match status" value="2"/>
</dbReference>
<evidence type="ECO:0000259" key="4">
    <source>
        <dbReference type="Pfam" id="PF00205"/>
    </source>
</evidence>
<reference evidence="7" key="2">
    <citation type="submission" date="2020-09" db="EMBL/GenBank/DDBJ databases">
        <authorList>
            <person name="Sun Q."/>
            <person name="Kim S."/>
        </authorList>
    </citation>
    <scope>NUCLEOTIDE SEQUENCE</scope>
    <source>
        <strain evidence="7">KCTC 42651</strain>
    </source>
</reference>
<dbReference type="Gene3D" id="3.40.50.1220">
    <property type="entry name" value="TPP-binding domain"/>
    <property type="match status" value="1"/>
</dbReference>
<dbReference type="EMBL" id="BMZS01000002">
    <property type="protein sequence ID" value="GHD42101.1"/>
    <property type="molecule type" value="Genomic_DNA"/>
</dbReference>
<dbReference type="InterPro" id="IPR045229">
    <property type="entry name" value="TPP_enz"/>
</dbReference>
<feature type="domain" description="Thiamine pyrophosphate enzyme N-terminal TPP-binding" evidence="6">
    <location>
        <begin position="1"/>
        <end position="118"/>
    </location>
</feature>
<feature type="domain" description="Thiamine pyrophosphate enzyme central" evidence="4">
    <location>
        <begin position="190"/>
        <end position="322"/>
    </location>
</feature>
<dbReference type="InterPro" id="IPR029035">
    <property type="entry name" value="DHS-like_NAD/FAD-binding_dom"/>
</dbReference>
<dbReference type="GO" id="GO:0003984">
    <property type="term" value="F:acetolactate synthase activity"/>
    <property type="evidence" value="ECO:0007669"/>
    <property type="project" value="TreeGrafter"/>
</dbReference>
<dbReference type="InterPro" id="IPR012001">
    <property type="entry name" value="Thiamin_PyroP_enz_TPP-bd_dom"/>
</dbReference>
<dbReference type="GO" id="GO:0050660">
    <property type="term" value="F:flavin adenine dinucleotide binding"/>
    <property type="evidence" value="ECO:0007669"/>
    <property type="project" value="TreeGrafter"/>
</dbReference>
<sequence>MEAGAALVEALVDAGVDTAFTVPGESFLPVVEALRHQRNRIRLVSVRHEAGGAFAAHGYGVLTGRPAAVFVSRGPGATNASIGLHAAQQDSVPLVLFIGQIRSYARGREAFQEIDATAAFGSMTKAVLEPSSPADLPALARRAVEIAVEGRPGPVVVTMPRDFGDGEVPVPAELGPVVRPAVVADAASLDALVAALGEAKRPVIVAGELARRPEAREPLAAFAAALGAPVLAAYRCQDVIDNELPAYAGHLEINPVPYQAEAVAASDLLVVLGSRLDGITSREEAMVKGKRLAHVHPDAVVLARFGAAVPVQADVAPTLEAITARLPAAPADRLAWRDGLHAHYLAFSTPGNVNIHGEMDLSKIAAAIRETLPDDAVLVTDGGSFARWFHRYLRFTRPQTQGGSPSGAMGCGVPGAIGAALATNDGRPVVAFVGDGGFMMNGQELSTAVREGVPIKVVLCDNEVHGSILKGQLDRYGDESSFATRMGSPDFELIARGYGAAAWTVRSMDEWRPAFAAALAHEGPALIRLMFDARDIAPYGNEKDAV</sequence>
<dbReference type="CDD" id="cd00568">
    <property type="entry name" value="TPP_enzymes"/>
    <property type="match status" value="1"/>
</dbReference>